<evidence type="ECO:0000256" key="1">
    <source>
        <dbReference type="ARBA" id="ARBA00022670"/>
    </source>
</evidence>
<keyword evidence="3" id="KW-0378">Hydrolase</keyword>
<protein>
    <submittedName>
        <fullName evidence="7">UPF0758 protein</fullName>
    </submittedName>
</protein>
<evidence type="ECO:0000259" key="6">
    <source>
        <dbReference type="PROSITE" id="PS50249"/>
    </source>
</evidence>
<keyword evidence="4" id="KW-0862">Zinc</keyword>
<dbReference type="GO" id="GO:0046872">
    <property type="term" value="F:metal ion binding"/>
    <property type="evidence" value="ECO:0007669"/>
    <property type="project" value="UniProtKB-KW"/>
</dbReference>
<dbReference type="Gene3D" id="3.40.140.10">
    <property type="entry name" value="Cytidine Deaminase, domain 2"/>
    <property type="match status" value="1"/>
</dbReference>
<dbReference type="PANTHER" id="PTHR30471:SF3">
    <property type="entry name" value="UPF0758 PROTEIN YEES-RELATED"/>
    <property type="match status" value="1"/>
</dbReference>
<keyword evidence="8" id="KW-1185">Reference proteome</keyword>
<gene>
    <name evidence="7" type="ORF">HME9304_03151</name>
</gene>
<dbReference type="PANTHER" id="PTHR30471">
    <property type="entry name" value="DNA REPAIR PROTEIN RADC"/>
    <property type="match status" value="1"/>
</dbReference>
<dbReference type="Pfam" id="PF04002">
    <property type="entry name" value="RadC"/>
    <property type="match status" value="1"/>
</dbReference>
<evidence type="ECO:0000313" key="7">
    <source>
        <dbReference type="EMBL" id="AWX46119.1"/>
    </source>
</evidence>
<dbReference type="GO" id="GO:0008237">
    <property type="term" value="F:metallopeptidase activity"/>
    <property type="evidence" value="ECO:0007669"/>
    <property type="project" value="UniProtKB-KW"/>
</dbReference>
<name>A0A2Z4LWJ8_9FLAO</name>
<proteinExistence type="predicted"/>
<sequence length="206" mass="23623">MNVRLTKEQKIKILNSNDIYAIMQQILMRENKIRRNQEHFWVVGLDNDHKILFIELIGLGAVNRVNTDPPDVFRMAIYKLAVKLILVHNHPSGSTSPSLGDREFTDHMLKVGKLINIGIMDHLIITETDYASFADLGIMDELKKSGLFEIMGPEKKELEQWKIDTEKKRAVKYNKLEIAKKMKAKGYDDDTIKELTGLTSSAIKKL</sequence>
<keyword evidence="2" id="KW-0479">Metal-binding</keyword>
<dbReference type="CDD" id="cd08071">
    <property type="entry name" value="MPN_DUF2466"/>
    <property type="match status" value="1"/>
</dbReference>
<dbReference type="InterPro" id="IPR020891">
    <property type="entry name" value="UPF0758_CS"/>
</dbReference>
<accession>A0A2Z4LWJ8</accession>
<dbReference type="GO" id="GO:0006508">
    <property type="term" value="P:proteolysis"/>
    <property type="evidence" value="ECO:0007669"/>
    <property type="project" value="UniProtKB-KW"/>
</dbReference>
<dbReference type="InterPro" id="IPR001405">
    <property type="entry name" value="UPF0758"/>
</dbReference>
<evidence type="ECO:0000256" key="5">
    <source>
        <dbReference type="ARBA" id="ARBA00023049"/>
    </source>
</evidence>
<dbReference type="OrthoDB" id="9804482at2"/>
<evidence type="ECO:0000256" key="4">
    <source>
        <dbReference type="ARBA" id="ARBA00022833"/>
    </source>
</evidence>
<evidence type="ECO:0000256" key="2">
    <source>
        <dbReference type="ARBA" id="ARBA00022723"/>
    </source>
</evidence>
<keyword evidence="5" id="KW-0482">Metalloprotease</keyword>
<reference evidence="7 8" key="1">
    <citation type="submission" date="2018-06" db="EMBL/GenBank/DDBJ databases">
        <title>Spongiibacterium sp. HME9304 Genome sequencing and assembly.</title>
        <authorList>
            <person name="Kang H."/>
            <person name="Kim H."/>
            <person name="Joh K."/>
        </authorList>
    </citation>
    <scope>NUCLEOTIDE SEQUENCE [LARGE SCALE GENOMIC DNA]</scope>
    <source>
        <strain evidence="7 8">HME9304</strain>
    </source>
</reference>
<evidence type="ECO:0000256" key="3">
    <source>
        <dbReference type="ARBA" id="ARBA00022801"/>
    </source>
</evidence>
<dbReference type="PROSITE" id="PS50249">
    <property type="entry name" value="MPN"/>
    <property type="match status" value="1"/>
</dbReference>
<dbReference type="Proteomes" id="UP000248536">
    <property type="component" value="Chromosome"/>
</dbReference>
<organism evidence="7 8">
    <name type="scientific">Flagellimonas maritima</name>
    <dbReference type="NCBI Taxonomy" id="1383885"/>
    <lineage>
        <taxon>Bacteria</taxon>
        <taxon>Pseudomonadati</taxon>
        <taxon>Bacteroidota</taxon>
        <taxon>Flavobacteriia</taxon>
        <taxon>Flavobacteriales</taxon>
        <taxon>Flavobacteriaceae</taxon>
        <taxon>Flagellimonas</taxon>
    </lineage>
</organism>
<dbReference type="RefSeq" id="WP_112379435.1">
    <property type="nucleotide sequence ID" value="NZ_CP030104.1"/>
</dbReference>
<dbReference type="AlphaFoldDB" id="A0A2Z4LWJ8"/>
<dbReference type="EMBL" id="CP030104">
    <property type="protein sequence ID" value="AWX46119.1"/>
    <property type="molecule type" value="Genomic_DNA"/>
</dbReference>
<dbReference type="PROSITE" id="PS01302">
    <property type="entry name" value="UPF0758"/>
    <property type="match status" value="1"/>
</dbReference>
<dbReference type="InterPro" id="IPR025657">
    <property type="entry name" value="RadC_JAB"/>
</dbReference>
<evidence type="ECO:0000313" key="8">
    <source>
        <dbReference type="Proteomes" id="UP000248536"/>
    </source>
</evidence>
<keyword evidence="1" id="KW-0645">Protease</keyword>
<dbReference type="InterPro" id="IPR037518">
    <property type="entry name" value="MPN"/>
</dbReference>
<feature type="domain" description="MPN" evidence="6">
    <location>
        <begin position="12"/>
        <end position="139"/>
    </location>
</feature>
<dbReference type="KEGG" id="spon:HME9304_03151"/>